<dbReference type="GO" id="GO:0032259">
    <property type="term" value="P:methylation"/>
    <property type="evidence" value="ECO:0007669"/>
    <property type="project" value="UniProtKB-KW"/>
</dbReference>
<reference evidence="1 2" key="1">
    <citation type="journal article" date="2016" name="Environ. Microbiol.">
        <title>Genomic resolution of a cold subsurface aquifer community provides metabolic insights for novel microbes adapted to high CO concentrations.</title>
        <authorList>
            <person name="Probst A.J."/>
            <person name="Castelle C.J."/>
            <person name="Singh A."/>
            <person name="Brown C.T."/>
            <person name="Anantharaman K."/>
            <person name="Sharon I."/>
            <person name="Hug L.A."/>
            <person name="Burstein D."/>
            <person name="Emerson J.B."/>
            <person name="Thomas B.C."/>
            <person name="Banfield J.F."/>
        </authorList>
    </citation>
    <scope>NUCLEOTIDE SEQUENCE [LARGE SCALE GENOMIC DNA]</scope>
    <source>
        <strain evidence="1">CG1_02_38_13</strain>
    </source>
</reference>
<name>A0A1J4U430_9BACT</name>
<dbReference type="InterPro" id="IPR025247">
    <property type="entry name" value="EcoRI-like_methylase"/>
</dbReference>
<accession>A0A1J4U430</accession>
<dbReference type="AlphaFoldDB" id="A0A1J4U430"/>
<dbReference type="InterPro" id="IPR002052">
    <property type="entry name" value="DNA_methylase_N6_adenine_CS"/>
</dbReference>
<evidence type="ECO:0000313" key="1">
    <source>
        <dbReference type="EMBL" id="OIO17015.1"/>
    </source>
</evidence>
<comment type="caution">
    <text evidence="1">The sequence shown here is derived from an EMBL/GenBank/DDBJ whole genome shotgun (WGS) entry which is preliminary data.</text>
</comment>
<dbReference type="PROSITE" id="PS00018">
    <property type="entry name" value="EF_HAND_1"/>
    <property type="match status" value="1"/>
</dbReference>
<organism evidence="1 2">
    <name type="scientific">Candidatus Kuenenbacteria bacterium CG1_02_38_13</name>
    <dbReference type="NCBI Taxonomy" id="1805235"/>
    <lineage>
        <taxon>Bacteria</taxon>
        <taxon>Candidatus Kueneniibacteriota</taxon>
    </lineage>
</organism>
<proteinExistence type="predicted"/>
<dbReference type="EMBL" id="MNVB01000044">
    <property type="protein sequence ID" value="OIO17015.1"/>
    <property type="molecule type" value="Genomic_DNA"/>
</dbReference>
<dbReference type="GO" id="GO:0008168">
    <property type="term" value="F:methyltransferase activity"/>
    <property type="evidence" value="ECO:0007669"/>
    <property type="project" value="UniProtKB-KW"/>
</dbReference>
<dbReference type="InterPro" id="IPR018247">
    <property type="entry name" value="EF_Hand_1_Ca_BS"/>
</dbReference>
<dbReference type="GO" id="GO:0003676">
    <property type="term" value="F:nucleic acid binding"/>
    <property type="evidence" value="ECO:0007669"/>
    <property type="project" value="InterPro"/>
</dbReference>
<evidence type="ECO:0000313" key="2">
    <source>
        <dbReference type="Proteomes" id="UP000182465"/>
    </source>
</evidence>
<dbReference type="Pfam" id="PF13651">
    <property type="entry name" value="EcoRI_methylase"/>
    <property type="match status" value="1"/>
</dbReference>
<dbReference type="PROSITE" id="PS00092">
    <property type="entry name" value="N6_MTASE"/>
    <property type="match status" value="1"/>
</dbReference>
<dbReference type="Proteomes" id="UP000182465">
    <property type="component" value="Unassembled WGS sequence"/>
</dbReference>
<keyword evidence="1" id="KW-0489">Methyltransferase</keyword>
<sequence length="345" mass="39911">MAKSLNKNLHSAKTAKTDEFYTQLVDVEKELKHYKDQFRGKVVYCNCDDPFESNFFKYFAANFNALGLKKLITTSYVKSPIVGGQLPLFEVEGLKPSGKEPFKIEIKKVPDTDNDGAINLDDVEYLLKHDKNTATPLKGNGDFRSEECIKLLKEADIVVTNPPFSLFREYVAQLMDNKKKFLILGDQNAITYKETFGYIKDDKLWVGYDNGGTKWFQVPMDYDISTESRKKIVNGVKYFSMGRILWFTNLDTTKRHENIVLYKKYTPEEFPKYDNYDVINVDKVSDIPMNYNGVMGVPITFVDKYNPKQFEILGVANSARWIGYKCLTLIQGRKIYNRILIKRKK</sequence>
<protein>
    <submittedName>
        <fullName evidence="1">Modification methylase</fullName>
    </submittedName>
</protein>
<gene>
    <name evidence="1" type="ORF">AUJ29_02005</name>
</gene>
<keyword evidence="1" id="KW-0808">Transferase</keyword>